<name>A0A9W4ILP6_9EURO</name>
<organism evidence="2 3">
    <name type="scientific">Penicillium salamii</name>
    <dbReference type="NCBI Taxonomy" id="1612424"/>
    <lineage>
        <taxon>Eukaryota</taxon>
        <taxon>Fungi</taxon>
        <taxon>Dikarya</taxon>
        <taxon>Ascomycota</taxon>
        <taxon>Pezizomycotina</taxon>
        <taxon>Eurotiomycetes</taxon>
        <taxon>Eurotiomycetidae</taxon>
        <taxon>Eurotiales</taxon>
        <taxon>Aspergillaceae</taxon>
        <taxon>Penicillium</taxon>
    </lineage>
</organism>
<dbReference type="Proteomes" id="UP001152649">
    <property type="component" value="Unassembled WGS sequence"/>
</dbReference>
<reference evidence="2" key="1">
    <citation type="submission" date="2021-07" db="EMBL/GenBank/DDBJ databases">
        <authorList>
            <person name="Branca A.L. A."/>
        </authorList>
    </citation>
    <scope>NUCLEOTIDE SEQUENCE</scope>
</reference>
<keyword evidence="3" id="KW-1185">Reference proteome</keyword>
<proteinExistence type="predicted"/>
<accession>A0A9W4ILP6</accession>
<evidence type="ECO:0000256" key="1">
    <source>
        <dbReference type="SAM" id="Phobius"/>
    </source>
</evidence>
<evidence type="ECO:0000313" key="3">
    <source>
        <dbReference type="Proteomes" id="UP001152649"/>
    </source>
</evidence>
<keyword evidence="1" id="KW-0812">Transmembrane</keyword>
<dbReference type="EMBL" id="CAJVPG010000066">
    <property type="protein sequence ID" value="CAG8301964.1"/>
    <property type="molecule type" value="Genomic_DNA"/>
</dbReference>
<dbReference type="OrthoDB" id="10273031at2759"/>
<comment type="caution">
    <text evidence="2">The sequence shown here is derived from an EMBL/GenBank/DDBJ whole genome shotgun (WGS) entry which is preliminary data.</text>
</comment>
<evidence type="ECO:0000313" key="2">
    <source>
        <dbReference type="EMBL" id="CAG8301964.1"/>
    </source>
</evidence>
<protein>
    <submittedName>
        <fullName evidence="2">Uncharacterized protein</fullName>
    </submittedName>
</protein>
<gene>
    <name evidence="2" type="ORF">PSALAMII_LOCUS1899</name>
</gene>
<sequence>MWRRQISLKERQEGSTVFRNVWLIVSVCFYLSTTATSPQPGYLQL</sequence>
<keyword evidence="1" id="KW-1133">Transmembrane helix</keyword>
<feature type="transmembrane region" description="Helical" evidence="1">
    <location>
        <begin position="21"/>
        <end position="39"/>
    </location>
</feature>
<dbReference type="AlphaFoldDB" id="A0A9W4ILP6"/>
<keyword evidence="1" id="KW-0472">Membrane</keyword>